<evidence type="ECO:0000259" key="2">
    <source>
        <dbReference type="Pfam" id="PF06439"/>
    </source>
</evidence>
<comment type="caution">
    <text evidence="3">The sequence shown here is derived from an EMBL/GenBank/DDBJ whole genome shotgun (WGS) entry which is preliminary data.</text>
</comment>
<gene>
    <name evidence="3" type="ORF">BJY18_006993</name>
</gene>
<dbReference type="PANTHER" id="PTHR38792">
    <property type="entry name" value="BNR/ASP-BOX REPEAT DOMAIN PROTEIN (AFU_ORTHOLOGUE AFUA_7G06430)-RELATED"/>
    <property type="match status" value="1"/>
</dbReference>
<dbReference type="EMBL" id="JACHMG010000001">
    <property type="protein sequence ID" value="MBB4689508.1"/>
    <property type="molecule type" value="Genomic_DNA"/>
</dbReference>
<proteinExistence type="predicted"/>
<evidence type="ECO:0000313" key="4">
    <source>
        <dbReference type="Proteomes" id="UP000581769"/>
    </source>
</evidence>
<dbReference type="Pfam" id="PF06439">
    <property type="entry name" value="3keto-disac_hyd"/>
    <property type="match status" value="1"/>
</dbReference>
<keyword evidence="1" id="KW-0732">Signal</keyword>
<organism evidence="3 4">
    <name type="scientific">Amycolatopsis jiangsuensis</name>
    <dbReference type="NCBI Taxonomy" id="1181879"/>
    <lineage>
        <taxon>Bacteria</taxon>
        <taxon>Bacillati</taxon>
        <taxon>Actinomycetota</taxon>
        <taxon>Actinomycetes</taxon>
        <taxon>Pseudonocardiales</taxon>
        <taxon>Pseudonocardiaceae</taxon>
        <taxon>Amycolatopsis</taxon>
    </lineage>
</organism>
<evidence type="ECO:0000256" key="1">
    <source>
        <dbReference type="SAM" id="SignalP"/>
    </source>
</evidence>
<dbReference type="PANTHER" id="PTHR38792:SF3">
    <property type="entry name" value="BNR_ASP-BOX REPEAT DOMAIN PROTEIN (AFU_ORTHOLOGUE AFUA_7G06430)-RELATED"/>
    <property type="match status" value="1"/>
</dbReference>
<protein>
    <recommendedName>
        <fullName evidence="2">3-keto-alpha-glucoside-1,2-lyase/3-keto-2-hydroxy-glucal hydratase domain-containing protein</fullName>
    </recommendedName>
</protein>
<dbReference type="Gene3D" id="2.120.10.10">
    <property type="match status" value="1"/>
</dbReference>
<dbReference type="RefSeq" id="WP_184784035.1">
    <property type="nucleotide sequence ID" value="NZ_JACHMG010000001.1"/>
</dbReference>
<dbReference type="InterPro" id="IPR036278">
    <property type="entry name" value="Sialidase_sf"/>
</dbReference>
<dbReference type="Gene3D" id="2.60.120.560">
    <property type="entry name" value="Exo-inulinase, domain 1"/>
    <property type="match status" value="1"/>
</dbReference>
<evidence type="ECO:0000313" key="3">
    <source>
        <dbReference type="EMBL" id="MBB4689508.1"/>
    </source>
</evidence>
<dbReference type="AlphaFoldDB" id="A0A840J7Z4"/>
<dbReference type="InterPro" id="IPR010496">
    <property type="entry name" value="AL/BT2_dom"/>
</dbReference>
<feature type="chain" id="PRO_5032874265" description="3-keto-alpha-glucoside-1,2-lyase/3-keto-2-hydroxy-glucal hydratase domain-containing protein" evidence="1">
    <location>
        <begin position="27"/>
        <end position="588"/>
    </location>
</feature>
<dbReference type="GO" id="GO:0016787">
    <property type="term" value="F:hydrolase activity"/>
    <property type="evidence" value="ECO:0007669"/>
    <property type="project" value="InterPro"/>
</dbReference>
<dbReference type="Proteomes" id="UP000581769">
    <property type="component" value="Unassembled WGS sequence"/>
</dbReference>
<feature type="domain" description="3-keto-alpha-glucoside-1,2-lyase/3-keto-2-hydroxy-glucal hydratase" evidence="2">
    <location>
        <begin position="419"/>
        <end position="587"/>
    </location>
</feature>
<dbReference type="SUPFAM" id="SSF50939">
    <property type="entry name" value="Sialidases"/>
    <property type="match status" value="1"/>
</dbReference>
<accession>A0A840J7Z4</accession>
<name>A0A840J7Z4_9PSEU</name>
<feature type="signal peptide" evidence="1">
    <location>
        <begin position="1"/>
        <end position="26"/>
    </location>
</feature>
<keyword evidence="4" id="KW-1185">Reference proteome</keyword>
<sequence>MRSSRVLLLLFATLLFGAFAPPVASANGRGDSMYTRSSDAELLAYARVIRLQHSGSRDGTLLGSFEHARKDGAPAEFVLRESTDDGATWTTKTTLGDPLTGPDHPSDQMWQPFLFELPTAMGAFPAGTLLLFGNVAPSTKKRTDFVSWRSTDHGATWQFQSVIQTGGGSVGAPHGGSGVWEPFVIVDGAGRLALYFSDERTEPEHAQVLAHIVSEDGGVTWSAHPDGSTNFAPGRVIDVQSTSPTDRPGMPTLAKLPDGTIAMAYEICGDGRNCEAHVKTSSDGGQTWGAGPSDLGTEAVTTDGRYLGSSPYLVWSPAGGGRLLLTGMRTRYAADNAFTPEDRQAIFVSTSGAKGPWSWMPAPFQPRTASNCSTSYSPDLLLSPDGERVRYTTATASGASGCMEGTAVGSVAALPATFGGSRSGWIDYGGCWSTSDGVLSETCGGDGGNKSLAGSTGWGDYTLTGDVRIDQGTQAGFVVRATDPGIGADALHGYYVGATASRLFLGRENGSWTELASAPIPGGLATGAWYHVSVQAKGCTFTVTGTRPDSPEQAHFTHTDPGCAATHGAIGVRAQSGTASWRNLSVRA</sequence>
<dbReference type="CDD" id="cd15482">
    <property type="entry name" value="Sialidase_non-viral"/>
    <property type="match status" value="1"/>
</dbReference>
<reference evidence="3 4" key="1">
    <citation type="submission" date="2020-08" db="EMBL/GenBank/DDBJ databases">
        <title>Sequencing the genomes of 1000 actinobacteria strains.</title>
        <authorList>
            <person name="Klenk H.-P."/>
        </authorList>
    </citation>
    <scope>NUCLEOTIDE SEQUENCE [LARGE SCALE GENOMIC DNA]</scope>
    <source>
        <strain evidence="3 4">DSM 45859</strain>
    </source>
</reference>